<keyword evidence="1" id="KW-1133">Transmembrane helix</keyword>
<gene>
    <name evidence="2" type="ORF">L211DRAFT_841203</name>
</gene>
<reference evidence="2 3" key="1">
    <citation type="journal article" date="2018" name="Nat. Ecol. Evol.">
        <title>Pezizomycetes genomes reveal the molecular basis of ectomycorrhizal truffle lifestyle.</title>
        <authorList>
            <person name="Murat C."/>
            <person name="Payen T."/>
            <person name="Noel B."/>
            <person name="Kuo A."/>
            <person name="Morin E."/>
            <person name="Chen J."/>
            <person name="Kohler A."/>
            <person name="Krizsan K."/>
            <person name="Balestrini R."/>
            <person name="Da Silva C."/>
            <person name="Montanini B."/>
            <person name="Hainaut M."/>
            <person name="Levati E."/>
            <person name="Barry K.W."/>
            <person name="Belfiori B."/>
            <person name="Cichocki N."/>
            <person name="Clum A."/>
            <person name="Dockter R.B."/>
            <person name="Fauchery L."/>
            <person name="Guy J."/>
            <person name="Iotti M."/>
            <person name="Le Tacon F."/>
            <person name="Lindquist E.A."/>
            <person name="Lipzen A."/>
            <person name="Malagnac F."/>
            <person name="Mello A."/>
            <person name="Molinier V."/>
            <person name="Miyauchi S."/>
            <person name="Poulain J."/>
            <person name="Riccioni C."/>
            <person name="Rubini A."/>
            <person name="Sitrit Y."/>
            <person name="Splivallo R."/>
            <person name="Traeger S."/>
            <person name="Wang M."/>
            <person name="Zifcakova L."/>
            <person name="Wipf D."/>
            <person name="Zambonelli A."/>
            <person name="Paolocci F."/>
            <person name="Nowrousian M."/>
            <person name="Ottonello S."/>
            <person name="Baldrian P."/>
            <person name="Spatafora J.W."/>
            <person name="Henrissat B."/>
            <person name="Nagy L.G."/>
            <person name="Aury J.M."/>
            <person name="Wincker P."/>
            <person name="Grigoriev I.V."/>
            <person name="Bonfante P."/>
            <person name="Martin F.M."/>
        </authorList>
    </citation>
    <scope>NUCLEOTIDE SEQUENCE [LARGE SCALE GENOMIC DNA]</scope>
    <source>
        <strain evidence="2 3">ATCC MYA-4762</strain>
    </source>
</reference>
<keyword evidence="1" id="KW-0812">Transmembrane</keyword>
<dbReference type="OrthoDB" id="5402816at2759"/>
<dbReference type="EMBL" id="ML121566">
    <property type="protein sequence ID" value="RPB20892.1"/>
    <property type="molecule type" value="Genomic_DNA"/>
</dbReference>
<keyword evidence="1" id="KW-0472">Membrane</keyword>
<evidence type="ECO:0000256" key="1">
    <source>
        <dbReference type="SAM" id="Phobius"/>
    </source>
</evidence>
<dbReference type="STRING" id="1051890.A0A3N4LHH1"/>
<accession>A0A3N4LHH1</accession>
<name>A0A3N4LHH1_9PEZI</name>
<organism evidence="2 3">
    <name type="scientific">Terfezia boudieri ATCC MYA-4762</name>
    <dbReference type="NCBI Taxonomy" id="1051890"/>
    <lineage>
        <taxon>Eukaryota</taxon>
        <taxon>Fungi</taxon>
        <taxon>Dikarya</taxon>
        <taxon>Ascomycota</taxon>
        <taxon>Pezizomycotina</taxon>
        <taxon>Pezizomycetes</taxon>
        <taxon>Pezizales</taxon>
        <taxon>Pezizaceae</taxon>
        <taxon>Terfezia</taxon>
    </lineage>
</organism>
<dbReference type="AlphaFoldDB" id="A0A3N4LHH1"/>
<proteinExistence type="predicted"/>
<sequence length="56" mass="6131">MPAVLIARQLVKRKNFASKNSGVIVVFCIVGAIAILLVSLWIHKKIAAKRKASNMI</sequence>
<dbReference type="InParanoid" id="A0A3N4LHH1"/>
<dbReference type="Proteomes" id="UP000267821">
    <property type="component" value="Unassembled WGS sequence"/>
</dbReference>
<feature type="transmembrane region" description="Helical" evidence="1">
    <location>
        <begin position="20"/>
        <end position="42"/>
    </location>
</feature>
<evidence type="ECO:0000313" key="3">
    <source>
        <dbReference type="Proteomes" id="UP000267821"/>
    </source>
</evidence>
<keyword evidence="3" id="KW-1185">Reference proteome</keyword>
<evidence type="ECO:0000313" key="2">
    <source>
        <dbReference type="EMBL" id="RPB20892.1"/>
    </source>
</evidence>
<protein>
    <submittedName>
        <fullName evidence="2">Uncharacterized protein</fullName>
    </submittedName>
</protein>